<comment type="caution">
    <text evidence="1">The sequence shown here is derived from an EMBL/GenBank/DDBJ whole genome shotgun (WGS) entry which is preliminary data.</text>
</comment>
<proteinExistence type="predicted"/>
<accession>A0A5N6KKC9</accession>
<evidence type="ECO:0000313" key="2">
    <source>
        <dbReference type="Proteomes" id="UP000326757"/>
    </source>
</evidence>
<dbReference type="OrthoDB" id="3515659at2759"/>
<gene>
    <name evidence="1" type="ORF">EYC80_005043</name>
</gene>
<keyword evidence="2" id="KW-1185">Reference proteome</keyword>
<evidence type="ECO:0000313" key="1">
    <source>
        <dbReference type="EMBL" id="KAB8303649.1"/>
    </source>
</evidence>
<dbReference type="EMBL" id="VIGI01000002">
    <property type="protein sequence ID" value="KAB8303649.1"/>
    <property type="molecule type" value="Genomic_DNA"/>
</dbReference>
<dbReference type="AlphaFoldDB" id="A0A5N6KKC9"/>
<reference evidence="1 2" key="1">
    <citation type="submission" date="2019-06" db="EMBL/GenBank/DDBJ databases">
        <title>Genome Sequence of the Brown Rot Fungal Pathogen Monilinia laxa.</title>
        <authorList>
            <person name="De Miccolis Angelini R.M."/>
            <person name="Landi L."/>
            <person name="Abate D."/>
            <person name="Pollastro S."/>
            <person name="Romanazzi G."/>
            <person name="Faretra F."/>
        </authorList>
    </citation>
    <scope>NUCLEOTIDE SEQUENCE [LARGE SCALE GENOMIC DNA]</scope>
    <source>
        <strain evidence="1 2">Mlax316</strain>
    </source>
</reference>
<sequence length="239" mass="27864">MDHKDAIANTPCVVTLGYRYPHVLEPETKQDEDFLVFPAPRHNLVDVVVSRLNLWSPSALQKLLDLSIPRFCWQMADESMKFYVERSWRHVQVISTDISLSYRIHENGLWQLLSSQFSKIDSWHPFRNTVDFATATEDIDVSKCRENEQGLARLMIDMFTWEPKRFRELDFHCWIMTKEGHHLNIDRLEATASNTTVADTGVPVTITRELAEIKEILQKTSEEFVASRKRKREGEQEGV</sequence>
<organism evidence="1 2">
    <name type="scientific">Monilinia laxa</name>
    <name type="common">Brown rot fungus</name>
    <name type="synonym">Sclerotinia laxa</name>
    <dbReference type="NCBI Taxonomy" id="61186"/>
    <lineage>
        <taxon>Eukaryota</taxon>
        <taxon>Fungi</taxon>
        <taxon>Dikarya</taxon>
        <taxon>Ascomycota</taxon>
        <taxon>Pezizomycotina</taxon>
        <taxon>Leotiomycetes</taxon>
        <taxon>Helotiales</taxon>
        <taxon>Sclerotiniaceae</taxon>
        <taxon>Monilinia</taxon>
    </lineage>
</organism>
<dbReference type="Proteomes" id="UP000326757">
    <property type="component" value="Unassembled WGS sequence"/>
</dbReference>
<protein>
    <submittedName>
        <fullName evidence="1">Uncharacterized protein</fullName>
    </submittedName>
</protein>
<name>A0A5N6KKC9_MONLA</name>